<dbReference type="Pfam" id="PF16244">
    <property type="entry name" value="DUF4901"/>
    <property type="match status" value="2"/>
</dbReference>
<dbReference type="AlphaFoldDB" id="A0A9X3WNG9"/>
<dbReference type="Proteomes" id="UP001145072">
    <property type="component" value="Unassembled WGS sequence"/>
</dbReference>
<evidence type="ECO:0000259" key="1">
    <source>
        <dbReference type="Pfam" id="PF16244"/>
    </source>
</evidence>
<evidence type="ECO:0000313" key="3">
    <source>
        <dbReference type="Proteomes" id="UP001145072"/>
    </source>
</evidence>
<keyword evidence="3" id="KW-1185">Reference proteome</keyword>
<feature type="domain" description="YcdB/YcdC repeated" evidence="1">
    <location>
        <begin position="3"/>
        <end position="149"/>
    </location>
</feature>
<evidence type="ECO:0000313" key="2">
    <source>
        <dbReference type="EMBL" id="MDC3421416.1"/>
    </source>
</evidence>
<dbReference type="InterPro" id="IPR032599">
    <property type="entry name" value="YcdB/YcdC_rep_domain"/>
</dbReference>
<name>A0A9X3WNG9_9BACI</name>
<proteinExistence type="predicted"/>
<dbReference type="EMBL" id="JAMQJZ010000011">
    <property type="protein sequence ID" value="MDC3421416.1"/>
    <property type="molecule type" value="Genomic_DNA"/>
</dbReference>
<reference evidence="2" key="1">
    <citation type="submission" date="2022-06" db="EMBL/GenBank/DDBJ databases">
        <title>Aquibacillus sp. a new bacterium isolated from soil saline samples.</title>
        <authorList>
            <person name="Galisteo C."/>
            <person name="De La Haba R."/>
            <person name="Sanchez-Porro C."/>
            <person name="Ventosa A."/>
        </authorList>
    </citation>
    <scope>NUCLEOTIDE SEQUENCE</scope>
    <source>
        <strain evidence="2">JCM 12387</strain>
    </source>
</reference>
<dbReference type="RefSeq" id="WP_259870259.1">
    <property type="nucleotide sequence ID" value="NZ_JAMQJZ010000011.1"/>
</dbReference>
<comment type="caution">
    <text evidence="2">The sequence shown here is derived from an EMBL/GenBank/DDBJ whole genome shotgun (WGS) entry which is preliminary data.</text>
</comment>
<protein>
    <submittedName>
        <fullName evidence="2">DUF4901 domain-containing protein</fullName>
    </submittedName>
</protein>
<accession>A0A9X3WNG9</accession>
<sequence>MDKEKLRKRALSYVTIPTGLTPLIEEYAVGEGGKGEAFFSWANEEKDSGITLRLDLDGNLTSLSIHKDDHRVHDTVPLDVDERKERAEQFLLKSYPDAFDHVTFYEMKKRDHAYRFIYEQLVMDLPLKRSSCFIDVDSYGEIIGFSYKGVDPTPKIPDVIIAKEKLMEDVQEKLDFHLVITSLLSSLQNVTESGLRLVYEIEPSFMRYKANVLNPTLTIMHDEDIPEITFALPALPNSTIGDKKVSMEDFIGIPPNMEVIRETDMGPETGIVWRDKDWENTTEDLSVCSFFKRQNDGTVKAMVSKKTGEVRSFIWFKQREGELHLSREECFQKALAFLQLQVASYYPYLQGIARDAEEDEARKIESFAFSIQTEAGVRVLSEIVIVAVDCTTGLVNHYSGPNFDLVELSQLPSRPLITKEKARDIFLRHLDFELAWDKDLDTEDALLIYRACENDARTSIRYIDARTGQVIVDK</sequence>
<feature type="domain" description="YcdB/YcdC repeated" evidence="1">
    <location>
        <begin position="243"/>
        <end position="401"/>
    </location>
</feature>
<organism evidence="2 3">
    <name type="scientific">Aquibacillus koreensis</name>
    <dbReference type="NCBI Taxonomy" id="279446"/>
    <lineage>
        <taxon>Bacteria</taxon>
        <taxon>Bacillati</taxon>
        <taxon>Bacillota</taxon>
        <taxon>Bacilli</taxon>
        <taxon>Bacillales</taxon>
        <taxon>Bacillaceae</taxon>
        <taxon>Aquibacillus</taxon>
    </lineage>
</organism>
<gene>
    <name evidence="2" type="ORF">NC661_13650</name>
</gene>